<dbReference type="GO" id="GO:0005654">
    <property type="term" value="C:nucleoplasm"/>
    <property type="evidence" value="ECO:0007669"/>
    <property type="project" value="UniProtKB-SubCell"/>
</dbReference>
<keyword evidence="11" id="KW-1185">Reference proteome</keyword>
<feature type="non-terminal residue" evidence="10">
    <location>
        <position position="1028"/>
    </location>
</feature>
<sequence length="1028" mass="116302">VNSVENLSSSQAILLELLDVWCICESWKERREKICSIMAPLLSLTNHEVEFALTMRTPTLCVTEEAVNIGRVSLNRRSIISNERSIKLGHTRGALQLLERMAMSVKMEEAVLLVGESGVGKTSIVQVLADMRGEKLATVNLGPHSDTDDLITSLRPTSYGRLMQPFTRDFVDLFTRSFDASKNHKFLHNLEVYLMHQKYDEYLRVVEETAKRILSKKRESEWADVVVRCRRLKEGMEKGATPFAIQRGIVKEAAEEGYWLLIDEINLAPPECLDAIVDALSTSHHPSFRLFACMNPATDTAKRRLPEGIRSRFIEYYVSEDDDASDLTKIVSSYLPSASVNSVDAIVRLYIDAKKMFPMKLSLRTLTRALLFAGDGRFDAEMRCLYEAFSMAFLSNLEKEEKECMHKMICSAFPCEKNTSMRRDKDSSMMIEGYEIERGESLPVEDKGYIMTPTVKKNLKEVARIVSSKRLAVLLEGETSAGKTSIVVHLAKITGNVIKRINNHEQTDVQEYLGSYVPDSNGRLYFQEGPLVEAVRKGYWVILDELNLAPSDVIETLNRLLDDNRELLLPESNEVIKAHPRFRLFATQNPAGSYAGRKRLSRALLSRFVVLLFPILPLNELSQMVCARCQIAPSAADRMIKVLMDLRLQRSLSGLFSSKDGLMTLRDVFRWGHRLSCDEGPDWQAALLHHGYFLLAGRCRTDTDKSVVMSTLESVLKGKIDEKWLFSLESPYFPHNLSFDQVILTSNMRRMLVLSWQAFLRNEAVLVVGETGDGKTRLAQTLGGETMMTINCHERTECSDLLGRLRPANNGGFEWQDGVVMSAMKYGRVLLMDEISLAEDSVLERLNPLFEEKRAILLTDSGAQAEEVKAEDAFKVIATMNPGGDYGKKELSKALRNRFTEIWSHSSFDRAELCSIFAMRINDSIDMSVTMKTSYILIDWINDFYHKFAHAIRVSPSVRDIVACADMWSALSGRGLSMERSLLETISSVFIDGIPCQMTRSVTNIKEIQMEAHAMMERMLSMPPHPME</sequence>
<feature type="non-terminal residue" evidence="10">
    <location>
        <position position="1"/>
    </location>
</feature>
<dbReference type="AlphaFoldDB" id="A0AAV5U2J6"/>
<dbReference type="PANTHER" id="PTHR48103">
    <property type="entry name" value="MIDASIN-RELATED"/>
    <property type="match status" value="1"/>
</dbReference>
<dbReference type="SMART" id="SM00382">
    <property type="entry name" value="AAA"/>
    <property type="match status" value="3"/>
</dbReference>
<dbReference type="GO" id="GO:0000027">
    <property type="term" value="P:ribosomal large subunit assembly"/>
    <property type="evidence" value="ECO:0007669"/>
    <property type="project" value="TreeGrafter"/>
</dbReference>
<keyword evidence="6" id="KW-0067">ATP-binding</keyword>
<keyword evidence="7" id="KW-0143">Chaperone</keyword>
<comment type="similarity">
    <text evidence="3">Belongs to the midasin family.</text>
</comment>
<dbReference type="Proteomes" id="UP001432027">
    <property type="component" value="Unassembled WGS sequence"/>
</dbReference>
<gene>
    <name evidence="10" type="ORF">PENTCL1PPCAC_22767</name>
</gene>
<evidence type="ECO:0000313" key="10">
    <source>
        <dbReference type="EMBL" id="GMT00593.1"/>
    </source>
</evidence>
<evidence type="ECO:0000256" key="6">
    <source>
        <dbReference type="ARBA" id="ARBA00022840"/>
    </source>
</evidence>
<dbReference type="Pfam" id="PF17867">
    <property type="entry name" value="AAA_lid_7"/>
    <property type="match status" value="1"/>
</dbReference>
<dbReference type="Gene3D" id="3.40.50.300">
    <property type="entry name" value="P-loop containing nucleotide triphosphate hydrolases"/>
    <property type="match status" value="3"/>
</dbReference>
<dbReference type="GO" id="GO:0016887">
    <property type="term" value="F:ATP hydrolysis activity"/>
    <property type="evidence" value="ECO:0007669"/>
    <property type="project" value="InterPro"/>
</dbReference>
<feature type="domain" description="AAA+ ATPase" evidence="9">
    <location>
        <begin position="761"/>
        <end position="909"/>
    </location>
</feature>
<dbReference type="InterPro" id="IPR011704">
    <property type="entry name" value="ATPase_dyneun-rel_AAA"/>
</dbReference>
<comment type="subcellular location">
    <subcellularLocation>
        <location evidence="1">Nucleus</location>
        <location evidence="1">Nucleolus</location>
    </subcellularLocation>
    <subcellularLocation>
        <location evidence="2">Nucleus</location>
        <location evidence="2">Nucleoplasm</location>
    </subcellularLocation>
</comment>
<dbReference type="InterPro" id="IPR041190">
    <property type="entry name" value="Midasin_AAA_lid_5"/>
</dbReference>
<evidence type="ECO:0000259" key="9">
    <source>
        <dbReference type="SMART" id="SM00382"/>
    </source>
</evidence>
<organism evidence="10 11">
    <name type="scientific">Pristionchus entomophagus</name>
    <dbReference type="NCBI Taxonomy" id="358040"/>
    <lineage>
        <taxon>Eukaryota</taxon>
        <taxon>Metazoa</taxon>
        <taxon>Ecdysozoa</taxon>
        <taxon>Nematoda</taxon>
        <taxon>Chromadorea</taxon>
        <taxon>Rhabditida</taxon>
        <taxon>Rhabditina</taxon>
        <taxon>Diplogasteromorpha</taxon>
        <taxon>Diplogasteroidea</taxon>
        <taxon>Neodiplogasteridae</taxon>
        <taxon>Pristionchus</taxon>
    </lineage>
</organism>
<dbReference type="FunFam" id="3.40.50.300:FF:000142">
    <property type="entry name" value="Midasin"/>
    <property type="match status" value="2"/>
</dbReference>
<feature type="domain" description="AAA+ ATPase" evidence="9">
    <location>
        <begin position="469"/>
        <end position="616"/>
    </location>
</feature>
<dbReference type="EMBL" id="BTSX01000005">
    <property type="protein sequence ID" value="GMT00593.1"/>
    <property type="molecule type" value="Genomic_DNA"/>
</dbReference>
<dbReference type="InterPro" id="IPR040848">
    <property type="entry name" value="AAA_lid_7"/>
</dbReference>
<dbReference type="PROSITE" id="PS00675">
    <property type="entry name" value="SIGMA54_INTERACT_1"/>
    <property type="match status" value="1"/>
</dbReference>
<dbReference type="GO" id="GO:0030687">
    <property type="term" value="C:preribosome, large subunit precursor"/>
    <property type="evidence" value="ECO:0007669"/>
    <property type="project" value="TreeGrafter"/>
</dbReference>
<name>A0AAV5U2J6_9BILA</name>
<reference evidence="10" key="1">
    <citation type="submission" date="2023-10" db="EMBL/GenBank/DDBJ databases">
        <title>Genome assembly of Pristionchus species.</title>
        <authorList>
            <person name="Yoshida K."/>
            <person name="Sommer R.J."/>
        </authorList>
    </citation>
    <scope>NUCLEOTIDE SEQUENCE</scope>
    <source>
        <strain evidence="10">RS0144</strain>
    </source>
</reference>
<dbReference type="InterPro" id="IPR027417">
    <property type="entry name" value="P-loop_NTPase"/>
</dbReference>
<accession>A0AAV5U2J6</accession>
<dbReference type="Pfam" id="PF07728">
    <property type="entry name" value="AAA_5"/>
    <property type="match status" value="3"/>
</dbReference>
<evidence type="ECO:0000256" key="5">
    <source>
        <dbReference type="ARBA" id="ARBA00022741"/>
    </source>
</evidence>
<dbReference type="InterPro" id="IPR003593">
    <property type="entry name" value="AAA+_ATPase"/>
</dbReference>
<evidence type="ECO:0000256" key="8">
    <source>
        <dbReference type="ARBA" id="ARBA00023242"/>
    </source>
</evidence>
<protein>
    <recommendedName>
        <fullName evidence="4">Midasin</fullName>
    </recommendedName>
</protein>
<dbReference type="GO" id="GO:0005730">
    <property type="term" value="C:nucleolus"/>
    <property type="evidence" value="ECO:0007669"/>
    <property type="project" value="UniProtKB-SubCell"/>
</dbReference>
<evidence type="ECO:0000256" key="1">
    <source>
        <dbReference type="ARBA" id="ARBA00004604"/>
    </source>
</evidence>
<evidence type="ECO:0000256" key="2">
    <source>
        <dbReference type="ARBA" id="ARBA00004642"/>
    </source>
</evidence>
<dbReference type="Pfam" id="PF17865">
    <property type="entry name" value="AAA_lid_5"/>
    <property type="match status" value="1"/>
</dbReference>
<evidence type="ECO:0000256" key="4">
    <source>
        <dbReference type="ARBA" id="ARBA00017143"/>
    </source>
</evidence>
<evidence type="ECO:0000313" key="11">
    <source>
        <dbReference type="Proteomes" id="UP001432027"/>
    </source>
</evidence>
<evidence type="ECO:0000256" key="3">
    <source>
        <dbReference type="ARBA" id="ARBA00007188"/>
    </source>
</evidence>
<keyword evidence="8" id="KW-0539">Nucleus</keyword>
<dbReference type="SUPFAM" id="SSF52540">
    <property type="entry name" value="P-loop containing nucleoside triphosphate hydrolases"/>
    <property type="match status" value="3"/>
</dbReference>
<dbReference type="GO" id="GO:0000055">
    <property type="term" value="P:ribosomal large subunit export from nucleus"/>
    <property type="evidence" value="ECO:0007669"/>
    <property type="project" value="TreeGrafter"/>
</dbReference>
<dbReference type="PANTHER" id="PTHR48103:SF2">
    <property type="entry name" value="MIDASIN"/>
    <property type="match status" value="1"/>
</dbReference>
<keyword evidence="5" id="KW-0547">Nucleotide-binding</keyword>
<feature type="domain" description="AAA+ ATPase" evidence="9">
    <location>
        <begin position="107"/>
        <end position="321"/>
    </location>
</feature>
<comment type="caution">
    <text evidence="10">The sequence shown here is derived from an EMBL/GenBank/DDBJ whole genome shotgun (WGS) entry which is preliminary data.</text>
</comment>
<dbReference type="GO" id="GO:0005524">
    <property type="term" value="F:ATP binding"/>
    <property type="evidence" value="ECO:0007669"/>
    <property type="project" value="UniProtKB-KW"/>
</dbReference>
<proteinExistence type="inferred from homology"/>
<dbReference type="InterPro" id="IPR025662">
    <property type="entry name" value="Sigma_54_int_dom_ATP-bd_1"/>
</dbReference>
<evidence type="ECO:0000256" key="7">
    <source>
        <dbReference type="ARBA" id="ARBA00023186"/>
    </source>
</evidence>